<dbReference type="Gene3D" id="4.10.240.10">
    <property type="entry name" value="Zn(2)-C6 fungal-type DNA-binding domain"/>
    <property type="match status" value="1"/>
</dbReference>
<evidence type="ECO:0000313" key="9">
    <source>
        <dbReference type="EMBL" id="KAF7505742.1"/>
    </source>
</evidence>
<comment type="subcellular location">
    <subcellularLocation>
        <location evidence="1">Nucleus</location>
    </subcellularLocation>
</comment>
<dbReference type="PANTHER" id="PTHR47338:SF10">
    <property type="entry name" value="TRANSCRIPTION FACTOR DOMAIN-CONTAINING PROTEIN-RELATED"/>
    <property type="match status" value="1"/>
</dbReference>
<evidence type="ECO:0000313" key="10">
    <source>
        <dbReference type="Proteomes" id="UP000606974"/>
    </source>
</evidence>
<dbReference type="SMART" id="SM00906">
    <property type="entry name" value="Fungal_trans"/>
    <property type="match status" value="1"/>
</dbReference>
<feature type="region of interest" description="Disordered" evidence="7">
    <location>
        <begin position="1"/>
        <end position="45"/>
    </location>
</feature>
<dbReference type="Proteomes" id="UP000606974">
    <property type="component" value="Unassembled WGS sequence"/>
</dbReference>
<dbReference type="GO" id="GO:0003677">
    <property type="term" value="F:DNA binding"/>
    <property type="evidence" value="ECO:0007669"/>
    <property type="project" value="UniProtKB-KW"/>
</dbReference>
<evidence type="ECO:0000256" key="7">
    <source>
        <dbReference type="SAM" id="MobiDB-lite"/>
    </source>
</evidence>
<evidence type="ECO:0000256" key="4">
    <source>
        <dbReference type="ARBA" id="ARBA00023125"/>
    </source>
</evidence>
<dbReference type="PANTHER" id="PTHR47338">
    <property type="entry name" value="ZN(II)2CYS6 TRANSCRIPTION FACTOR (EUROFUNG)-RELATED"/>
    <property type="match status" value="1"/>
</dbReference>
<reference evidence="9" key="1">
    <citation type="submission" date="2020-02" db="EMBL/GenBank/DDBJ databases">
        <authorList>
            <person name="Palmer J.M."/>
        </authorList>
    </citation>
    <scope>NUCLEOTIDE SEQUENCE</scope>
    <source>
        <strain evidence="9">EPUS1.4</strain>
        <tissue evidence="9">Thallus</tissue>
    </source>
</reference>
<comment type="caution">
    <text evidence="9">The sequence shown here is derived from an EMBL/GenBank/DDBJ whole genome shotgun (WGS) entry which is preliminary data.</text>
</comment>
<proteinExistence type="predicted"/>
<evidence type="ECO:0000256" key="3">
    <source>
        <dbReference type="ARBA" id="ARBA00023015"/>
    </source>
</evidence>
<feature type="region of interest" description="Disordered" evidence="7">
    <location>
        <begin position="116"/>
        <end position="167"/>
    </location>
</feature>
<keyword evidence="5" id="KW-0804">Transcription</keyword>
<name>A0A8H7ADG5_9EURO</name>
<dbReference type="EMBL" id="JAACFV010000102">
    <property type="protein sequence ID" value="KAF7505742.1"/>
    <property type="molecule type" value="Genomic_DNA"/>
</dbReference>
<dbReference type="Pfam" id="PF00172">
    <property type="entry name" value="Zn_clus"/>
    <property type="match status" value="1"/>
</dbReference>
<keyword evidence="2" id="KW-0479">Metal-binding</keyword>
<dbReference type="SMART" id="SM00066">
    <property type="entry name" value="GAL4"/>
    <property type="match status" value="1"/>
</dbReference>
<keyword evidence="10" id="KW-1185">Reference proteome</keyword>
<feature type="compositionally biased region" description="Polar residues" evidence="7">
    <location>
        <begin position="156"/>
        <end position="167"/>
    </location>
</feature>
<dbReference type="GO" id="GO:0008270">
    <property type="term" value="F:zinc ion binding"/>
    <property type="evidence" value="ECO:0007669"/>
    <property type="project" value="InterPro"/>
</dbReference>
<gene>
    <name evidence="9" type="ORF">GJ744_000508</name>
</gene>
<dbReference type="PROSITE" id="PS50048">
    <property type="entry name" value="ZN2_CY6_FUNGAL_2"/>
    <property type="match status" value="1"/>
</dbReference>
<dbReference type="Pfam" id="PF04082">
    <property type="entry name" value="Fungal_trans"/>
    <property type="match status" value="1"/>
</dbReference>
<keyword evidence="4" id="KW-0238">DNA-binding</keyword>
<feature type="compositionally biased region" description="Low complexity" evidence="7">
    <location>
        <begin position="712"/>
        <end position="736"/>
    </location>
</feature>
<dbReference type="InterPro" id="IPR036864">
    <property type="entry name" value="Zn2-C6_fun-type_DNA-bd_sf"/>
</dbReference>
<protein>
    <recommendedName>
        <fullName evidence="8">Zn(2)-C6 fungal-type domain-containing protein</fullName>
    </recommendedName>
</protein>
<evidence type="ECO:0000259" key="8">
    <source>
        <dbReference type="PROSITE" id="PS50048"/>
    </source>
</evidence>
<dbReference type="GO" id="GO:0000981">
    <property type="term" value="F:DNA-binding transcription factor activity, RNA polymerase II-specific"/>
    <property type="evidence" value="ECO:0007669"/>
    <property type="project" value="InterPro"/>
</dbReference>
<feature type="compositionally biased region" description="Polar residues" evidence="7">
    <location>
        <begin position="22"/>
        <end position="34"/>
    </location>
</feature>
<evidence type="ECO:0000256" key="2">
    <source>
        <dbReference type="ARBA" id="ARBA00022723"/>
    </source>
</evidence>
<dbReference type="SUPFAM" id="SSF57701">
    <property type="entry name" value="Zn2/Cys6 DNA-binding domain"/>
    <property type="match status" value="1"/>
</dbReference>
<evidence type="ECO:0000256" key="1">
    <source>
        <dbReference type="ARBA" id="ARBA00004123"/>
    </source>
</evidence>
<dbReference type="AlphaFoldDB" id="A0A8H7ADG5"/>
<feature type="domain" description="Zn(2)-C6 fungal-type" evidence="8">
    <location>
        <begin position="56"/>
        <end position="86"/>
    </location>
</feature>
<dbReference type="GO" id="GO:0006351">
    <property type="term" value="P:DNA-templated transcription"/>
    <property type="evidence" value="ECO:0007669"/>
    <property type="project" value="InterPro"/>
</dbReference>
<keyword evidence="6" id="KW-0539">Nucleus</keyword>
<dbReference type="CDD" id="cd12148">
    <property type="entry name" value="fungal_TF_MHR"/>
    <property type="match status" value="1"/>
</dbReference>
<dbReference type="InterPro" id="IPR050815">
    <property type="entry name" value="TF_fung"/>
</dbReference>
<evidence type="ECO:0000256" key="5">
    <source>
        <dbReference type="ARBA" id="ARBA00023163"/>
    </source>
</evidence>
<keyword evidence="3" id="KW-0805">Transcription regulation</keyword>
<dbReference type="CDD" id="cd00067">
    <property type="entry name" value="GAL4"/>
    <property type="match status" value="1"/>
</dbReference>
<dbReference type="PROSITE" id="PS00463">
    <property type="entry name" value="ZN2_CY6_FUNGAL_1"/>
    <property type="match status" value="1"/>
</dbReference>
<evidence type="ECO:0000256" key="6">
    <source>
        <dbReference type="ARBA" id="ARBA00023242"/>
    </source>
</evidence>
<dbReference type="GO" id="GO:0005634">
    <property type="term" value="C:nucleus"/>
    <property type="evidence" value="ECO:0007669"/>
    <property type="project" value="UniProtKB-SubCell"/>
</dbReference>
<organism evidence="9 10">
    <name type="scientific">Endocarpon pusillum</name>
    <dbReference type="NCBI Taxonomy" id="364733"/>
    <lineage>
        <taxon>Eukaryota</taxon>
        <taxon>Fungi</taxon>
        <taxon>Dikarya</taxon>
        <taxon>Ascomycota</taxon>
        <taxon>Pezizomycotina</taxon>
        <taxon>Eurotiomycetes</taxon>
        <taxon>Chaetothyriomycetidae</taxon>
        <taxon>Verrucariales</taxon>
        <taxon>Verrucariaceae</taxon>
        <taxon>Endocarpon</taxon>
    </lineage>
</organism>
<dbReference type="InterPro" id="IPR001138">
    <property type="entry name" value="Zn2Cys6_DnaBD"/>
</dbReference>
<dbReference type="InterPro" id="IPR007219">
    <property type="entry name" value="XnlR_reg_dom"/>
</dbReference>
<accession>A0A8H7ADG5</accession>
<sequence>MPPNSEPTADDFFNDLSRRMNENGSGARSKSPKNTDICARTNDDPDGFVPRTKRIACIVCRKRKLKCDGTKPRCGTCARLGHNCAYDEARKKSGPKRGYVKHLEARLAQVETLLKTHDPSDPADSSNPTQSMPPATFSEVPGLTIPGEPTDGIPQPGTNSGVSDSQIDSMMNSLGLASEPFSWELISLGLEEPLPCQEIIDEMHQIYFEKIHQSAPIVHQPRYLAAMNLAPNMRPPVCLRYAMWLHVCSITPRYSALSDHFYARARKYAEQDEMRGFGESIMTVAHTQCWCLLALYEFKMMFFPRAWMSVGRSSRLSQMLGLHRQDGAAIDVKQTLPPARDWTEREERRRTFWLAFCQDRYASIGTGWPMTIDERDISTNLPASDEAFLNSEPEETLPLAGVMTPDGASTLSPFGAVVLMACLIGRNLTHLHRTDGEDNDHDLNGEFWKRHRSLDNILLNTLLSLPPQLRLPAGIHDSNIVFLNMNLHASTICLHQAAIFKAEQNQMSPQITSESKRRCIIAADQIANNMKLVCHIDLSTLNPFVAFCLYIAARVFVQYLKTHKDDATVMSSLQFLLVAMHAFKAKNPLTESFIVQLDVELEGSGLQIPPGKSGPTPSILRTCGGGNSHHTPASTNDQSCSPLVDIRTALAEKSSDDVRRPVNSKVPLSSLTEYPRMNYNRRVPSKYGETSGSMDVDISIENISNQRLPSMTTSAQPTASASPNNASSQNSFSPPNVEEHSNLTNTSSLGGMSPGTASAAAMFSDHQAFPSFDPGITNMSKVPGSEGAQHPFAMPASWNHENSRVNPRNSAGDFDLESMTSANVPDWQPMSVVEGEWLFSTWNGADTSI</sequence>
<dbReference type="OrthoDB" id="5600212at2759"/>
<feature type="compositionally biased region" description="Polar residues" evidence="7">
    <location>
        <begin position="123"/>
        <end position="133"/>
    </location>
</feature>
<feature type="region of interest" description="Disordered" evidence="7">
    <location>
        <begin position="709"/>
        <end position="757"/>
    </location>
</feature>